<accession>A0ABR1JK74</accession>
<name>A0ABR1JK74_9AGAR</name>
<dbReference type="EMBL" id="JBANRG010000014">
    <property type="protein sequence ID" value="KAK7461008.1"/>
    <property type="molecule type" value="Genomic_DNA"/>
</dbReference>
<evidence type="ECO:0000313" key="2">
    <source>
        <dbReference type="Proteomes" id="UP001498398"/>
    </source>
</evidence>
<gene>
    <name evidence="1" type="ORF">VKT23_008935</name>
</gene>
<reference evidence="1 2" key="1">
    <citation type="submission" date="2024-01" db="EMBL/GenBank/DDBJ databases">
        <title>A draft genome for the cacao thread blight pathogen Marasmiellus scandens.</title>
        <authorList>
            <person name="Baruah I.K."/>
            <person name="Leung J."/>
            <person name="Bukari Y."/>
            <person name="Amoako-Attah I."/>
            <person name="Meinhardt L.W."/>
            <person name="Bailey B.A."/>
            <person name="Cohen S.P."/>
        </authorList>
    </citation>
    <scope>NUCLEOTIDE SEQUENCE [LARGE SCALE GENOMIC DNA]</scope>
    <source>
        <strain evidence="1 2">GH-19</strain>
    </source>
</reference>
<organism evidence="1 2">
    <name type="scientific">Marasmiellus scandens</name>
    <dbReference type="NCBI Taxonomy" id="2682957"/>
    <lineage>
        <taxon>Eukaryota</taxon>
        <taxon>Fungi</taxon>
        <taxon>Dikarya</taxon>
        <taxon>Basidiomycota</taxon>
        <taxon>Agaricomycotina</taxon>
        <taxon>Agaricomycetes</taxon>
        <taxon>Agaricomycetidae</taxon>
        <taxon>Agaricales</taxon>
        <taxon>Marasmiineae</taxon>
        <taxon>Omphalotaceae</taxon>
        <taxon>Marasmiellus</taxon>
    </lineage>
</organism>
<dbReference type="Proteomes" id="UP001498398">
    <property type="component" value="Unassembled WGS sequence"/>
</dbReference>
<protein>
    <submittedName>
        <fullName evidence="1">Uncharacterized protein</fullName>
    </submittedName>
</protein>
<sequence length="319" mass="36675">MVQVTKDDYNRVLKVLPAEAHPGFENMNKVPGRQSIITVIASIYIIHLERQIRLLRNPASPTEDLDREIAALEQQKEDSMTGNRSLTKSEKIFEDQQRFQKLESLIPRDGSYILCGRLWILIAAGEYIQALQNLIQDLKSNDSNHCGSKHFETCNRPYCPIQTADSIFQPDYDTLDLDYRPFNRTEVEISPEPLWYDCWSDIRVTEEDVAPYLAHIAPPTREANTMVRNWMLRNRIDAQLEHEREESLRLGRDPDVPTSGSLASAIQIVRECHGGDAALASSLEYLAAMAMLQQFTERVFAERGPLDWISKWHPPRVHF</sequence>
<proteinExistence type="predicted"/>
<evidence type="ECO:0000313" key="1">
    <source>
        <dbReference type="EMBL" id="KAK7461008.1"/>
    </source>
</evidence>
<comment type="caution">
    <text evidence="1">The sequence shown here is derived from an EMBL/GenBank/DDBJ whole genome shotgun (WGS) entry which is preliminary data.</text>
</comment>
<keyword evidence="2" id="KW-1185">Reference proteome</keyword>